<keyword evidence="1" id="KW-0808">Transferase</keyword>
<keyword evidence="1" id="KW-0520">NAD</keyword>
<accession>A0A6P7GE03</accession>
<sequence length="198" mass="23319">MKNKEYQEIAKLFKDKNKKLFQIHKIEKIHNPYLLGQYAIKKKHLEKLSKKNKRKIPKDIRLFHGTGKDEMESICKTNFDWRRAGINSGHKFGQGVSFSATANYATNYTDDKDELKVIIVAKALIGNTCIGYDKMIIPEENCDTSSDKNENVFVKYDDGTFYPEYRIYYMGNNPDKLNYYQQRKKSITLRDFILDKFE</sequence>
<dbReference type="EnsemblMetazoa" id="XM_028291925.2">
    <property type="protein sequence ID" value="XP_028147726.1"/>
    <property type="gene ID" value="LOC114341144"/>
</dbReference>
<dbReference type="InParanoid" id="A0A6P7GE03"/>
<proteinExistence type="predicted"/>
<dbReference type="SUPFAM" id="SSF56399">
    <property type="entry name" value="ADP-ribosylation"/>
    <property type="match status" value="1"/>
</dbReference>
<protein>
    <recommendedName>
        <fullName evidence="1">Poly [ADP-ribose] polymerase</fullName>
        <shortName evidence="1">PARP</shortName>
        <ecNumber evidence="1">2.4.2.-</ecNumber>
    </recommendedName>
</protein>
<keyword evidence="4" id="KW-1185">Reference proteome</keyword>
<dbReference type="GeneID" id="114341144"/>
<dbReference type="Proteomes" id="UP001652700">
    <property type="component" value="Unplaced"/>
</dbReference>
<dbReference type="PANTHER" id="PTHR45740">
    <property type="entry name" value="POLY [ADP-RIBOSE] POLYMERASE"/>
    <property type="match status" value="1"/>
</dbReference>
<evidence type="ECO:0000259" key="2">
    <source>
        <dbReference type="PROSITE" id="PS51059"/>
    </source>
</evidence>
<dbReference type="AlphaFoldDB" id="A0A6P7GE03"/>
<evidence type="ECO:0000313" key="4">
    <source>
        <dbReference type="Proteomes" id="UP001652700"/>
    </source>
</evidence>
<evidence type="ECO:0000313" key="5">
    <source>
        <dbReference type="RefSeq" id="XP_028147726.1"/>
    </source>
</evidence>
<dbReference type="PANTHER" id="PTHR45740:SF2">
    <property type="entry name" value="POLY [ADP-RIBOSE] POLYMERASE"/>
    <property type="match status" value="1"/>
</dbReference>
<dbReference type="GO" id="GO:1990404">
    <property type="term" value="F:NAD+-protein mono-ADP-ribosyltransferase activity"/>
    <property type="evidence" value="ECO:0007669"/>
    <property type="project" value="TreeGrafter"/>
</dbReference>
<dbReference type="GO" id="GO:0005634">
    <property type="term" value="C:nucleus"/>
    <property type="evidence" value="ECO:0007669"/>
    <property type="project" value="TreeGrafter"/>
</dbReference>
<dbReference type="Pfam" id="PF00644">
    <property type="entry name" value="PARP"/>
    <property type="match status" value="1"/>
</dbReference>
<dbReference type="Gene3D" id="3.90.228.10">
    <property type="match status" value="1"/>
</dbReference>
<dbReference type="RefSeq" id="XP_028147726.1">
    <property type="nucleotide sequence ID" value="XM_028291925.1"/>
</dbReference>
<dbReference type="PROSITE" id="PS51059">
    <property type="entry name" value="PARP_CATALYTIC"/>
    <property type="match status" value="1"/>
</dbReference>
<dbReference type="InterPro" id="IPR012317">
    <property type="entry name" value="Poly(ADP-ribose)pol_cat_dom"/>
</dbReference>
<dbReference type="KEGG" id="dvv:114341144"/>
<dbReference type="EC" id="2.4.2.-" evidence="1"/>
<keyword evidence="1" id="KW-0328">Glycosyltransferase</keyword>
<evidence type="ECO:0000313" key="3">
    <source>
        <dbReference type="EnsemblMetazoa" id="XP_028147726.1"/>
    </source>
</evidence>
<dbReference type="GO" id="GO:0003950">
    <property type="term" value="F:NAD+ poly-ADP-ribosyltransferase activity"/>
    <property type="evidence" value="ECO:0007669"/>
    <property type="project" value="UniProtKB-UniRule"/>
</dbReference>
<gene>
    <name evidence="5" type="primary">LOC114341144</name>
</gene>
<evidence type="ECO:0000256" key="1">
    <source>
        <dbReference type="RuleBase" id="RU362114"/>
    </source>
</evidence>
<dbReference type="InterPro" id="IPR051712">
    <property type="entry name" value="ARTD-AVP"/>
</dbReference>
<organism evidence="5">
    <name type="scientific">Diabrotica virgifera virgifera</name>
    <name type="common">western corn rootworm</name>
    <dbReference type="NCBI Taxonomy" id="50390"/>
    <lineage>
        <taxon>Eukaryota</taxon>
        <taxon>Metazoa</taxon>
        <taxon>Ecdysozoa</taxon>
        <taxon>Arthropoda</taxon>
        <taxon>Hexapoda</taxon>
        <taxon>Insecta</taxon>
        <taxon>Pterygota</taxon>
        <taxon>Neoptera</taxon>
        <taxon>Endopterygota</taxon>
        <taxon>Coleoptera</taxon>
        <taxon>Polyphaga</taxon>
        <taxon>Cucujiformia</taxon>
        <taxon>Chrysomeloidea</taxon>
        <taxon>Chrysomelidae</taxon>
        <taxon>Galerucinae</taxon>
        <taxon>Diabroticina</taxon>
        <taxon>Diabroticites</taxon>
        <taxon>Diabrotica</taxon>
    </lineage>
</organism>
<name>A0A6P7GE03_DIAVI</name>
<reference evidence="5" key="1">
    <citation type="submission" date="2025-04" db="UniProtKB">
        <authorList>
            <consortium name="RefSeq"/>
        </authorList>
    </citation>
    <scope>IDENTIFICATION</scope>
    <source>
        <tissue evidence="5">Whole insect</tissue>
    </source>
</reference>
<feature type="domain" description="PARP catalytic" evidence="2">
    <location>
        <begin position="1"/>
        <end position="189"/>
    </location>
</feature>
<reference evidence="3" key="2">
    <citation type="submission" date="2025-05" db="UniProtKB">
        <authorList>
            <consortium name="EnsemblMetazoa"/>
        </authorList>
    </citation>
    <scope>IDENTIFICATION</scope>
</reference>